<evidence type="ECO:0000313" key="5">
    <source>
        <dbReference type="EMBL" id="KEZ94193.1"/>
    </source>
</evidence>
<dbReference type="PANTHER" id="PTHR30404:SF0">
    <property type="entry name" value="N-ACETYLMURAMOYL-L-ALANINE AMIDASE AMIC"/>
    <property type="match status" value="1"/>
</dbReference>
<dbReference type="OrthoDB" id="9806267at2"/>
<dbReference type="Gene3D" id="3.40.630.40">
    <property type="entry name" value="Zn-dependent exopeptidases"/>
    <property type="match status" value="1"/>
</dbReference>
<organism evidence="5 7">
    <name type="scientific">Nonlabens ulvanivorans</name>
    <name type="common">Persicivirga ulvanivorans</name>
    <dbReference type="NCBI Taxonomy" id="906888"/>
    <lineage>
        <taxon>Bacteria</taxon>
        <taxon>Pseudomonadati</taxon>
        <taxon>Bacteroidota</taxon>
        <taxon>Flavobacteriia</taxon>
        <taxon>Flavobacteriales</taxon>
        <taxon>Flavobacteriaceae</taxon>
        <taxon>Nonlabens</taxon>
    </lineage>
</organism>
<proteinExistence type="predicted"/>
<dbReference type="RefSeq" id="WP_036580277.1">
    <property type="nucleotide sequence ID" value="NZ_JPJI01000023.1"/>
</dbReference>
<keyword evidence="8" id="KW-1185">Reference proteome</keyword>
<name>A0A084JZ09_NONUL</name>
<evidence type="ECO:0000313" key="6">
    <source>
        <dbReference type="EMBL" id="PRX13183.1"/>
    </source>
</evidence>
<dbReference type="GO" id="GO:0009253">
    <property type="term" value="P:peptidoglycan catabolic process"/>
    <property type="evidence" value="ECO:0007669"/>
    <property type="project" value="InterPro"/>
</dbReference>
<accession>A0A084JZ09</accession>
<dbReference type="Proteomes" id="UP000028531">
    <property type="component" value="Unassembled WGS sequence"/>
</dbReference>
<feature type="domain" description="MurNAc-LAA" evidence="4">
    <location>
        <begin position="53"/>
        <end position="208"/>
    </location>
</feature>
<evidence type="ECO:0000256" key="1">
    <source>
        <dbReference type="ARBA" id="ARBA00001561"/>
    </source>
</evidence>
<dbReference type="GO" id="GO:0008745">
    <property type="term" value="F:N-acetylmuramoyl-L-alanine amidase activity"/>
    <property type="evidence" value="ECO:0007669"/>
    <property type="project" value="UniProtKB-EC"/>
</dbReference>
<dbReference type="PANTHER" id="PTHR30404">
    <property type="entry name" value="N-ACETYLMURAMOYL-L-ALANINE AMIDASE"/>
    <property type="match status" value="1"/>
</dbReference>
<comment type="catalytic activity">
    <reaction evidence="1">
        <text>Hydrolyzes the link between N-acetylmuramoyl residues and L-amino acid residues in certain cell-wall glycopeptides.</text>
        <dbReference type="EC" id="3.5.1.28"/>
    </reaction>
</comment>
<keyword evidence="3" id="KW-0378">Hydrolase</keyword>
<dbReference type="Pfam" id="PF01520">
    <property type="entry name" value="Amidase_3"/>
    <property type="match status" value="1"/>
</dbReference>
<evidence type="ECO:0000313" key="8">
    <source>
        <dbReference type="Proteomes" id="UP000239997"/>
    </source>
</evidence>
<comment type="caution">
    <text evidence="5">The sequence shown here is derived from an EMBL/GenBank/DDBJ whole genome shotgun (WGS) entry which is preliminary data.</text>
</comment>
<evidence type="ECO:0000256" key="2">
    <source>
        <dbReference type="ARBA" id="ARBA00011901"/>
    </source>
</evidence>
<dbReference type="Proteomes" id="UP000239997">
    <property type="component" value="Unassembled WGS sequence"/>
</dbReference>
<gene>
    <name evidence="5" type="ORF">IL45_03320</name>
    <name evidence="6" type="ORF">LY02_02244</name>
</gene>
<dbReference type="InterPro" id="IPR002508">
    <property type="entry name" value="MurNAc-LAA_cat"/>
</dbReference>
<evidence type="ECO:0000256" key="3">
    <source>
        <dbReference type="ARBA" id="ARBA00022801"/>
    </source>
</evidence>
<dbReference type="EMBL" id="PVNA01000004">
    <property type="protein sequence ID" value="PRX13183.1"/>
    <property type="molecule type" value="Genomic_DNA"/>
</dbReference>
<protein>
    <recommendedName>
        <fullName evidence="2">N-acetylmuramoyl-L-alanine amidase</fullName>
        <ecNumber evidence="2">3.5.1.28</ecNumber>
    </recommendedName>
</protein>
<dbReference type="SUPFAM" id="SSF53187">
    <property type="entry name" value="Zn-dependent exopeptidases"/>
    <property type="match status" value="1"/>
</dbReference>
<dbReference type="EC" id="3.5.1.28" evidence="2"/>
<dbReference type="CDD" id="cd02696">
    <property type="entry name" value="MurNAc-LAA"/>
    <property type="match status" value="1"/>
</dbReference>
<dbReference type="AlphaFoldDB" id="A0A084JZ09"/>
<sequence length="224" mass="25161">MNNKVKKELVLSMFSMIIFEQIFKMKKYLLFILISAFSITVKANCEDLKPFTVVIDRGHDAVDRGAIVEDESEYEILAALVAEITGELTGDLNVIYHNPSGEHLTIEERADQINALKPDLVISIHMGFSDNGPRQAAIILNDKNLEFEKSKEHASSLITHLTKDAYFSTIRTEVNGMALLEKVNSAAFILEIGNMNAARDRYYLQTNGSKRVSINFTAFLNDLN</sequence>
<evidence type="ECO:0000259" key="4">
    <source>
        <dbReference type="Pfam" id="PF01520"/>
    </source>
</evidence>
<dbReference type="InterPro" id="IPR050695">
    <property type="entry name" value="N-acetylmuramoyl_amidase_3"/>
</dbReference>
<evidence type="ECO:0000313" key="7">
    <source>
        <dbReference type="Proteomes" id="UP000028531"/>
    </source>
</evidence>
<dbReference type="GO" id="GO:0030288">
    <property type="term" value="C:outer membrane-bounded periplasmic space"/>
    <property type="evidence" value="ECO:0007669"/>
    <property type="project" value="TreeGrafter"/>
</dbReference>
<dbReference type="EMBL" id="JPJI01000023">
    <property type="protein sequence ID" value="KEZ94193.1"/>
    <property type="molecule type" value="Genomic_DNA"/>
</dbReference>
<reference evidence="6 8" key="2">
    <citation type="submission" date="2018-03" db="EMBL/GenBank/DDBJ databases">
        <title>Genomic Encyclopedia of Archaeal and Bacterial Type Strains, Phase II (KMG-II): from individual species to whole genera.</title>
        <authorList>
            <person name="Goeker M."/>
        </authorList>
    </citation>
    <scope>NUCLEOTIDE SEQUENCE [LARGE SCALE GENOMIC DNA]</scope>
    <source>
        <strain evidence="6 8">DSM 22727</strain>
    </source>
</reference>
<reference evidence="5 7" key="1">
    <citation type="submission" date="2014-07" db="EMBL/GenBank/DDBJ databases">
        <title>Draft genome sequence of Nonlabens ulvanivorans, an ulvan degrading bacterium.</title>
        <authorList>
            <person name="Kopel M."/>
            <person name="Helbert W."/>
            <person name="Henrissat B."/>
            <person name="Doniger T."/>
            <person name="Banin E."/>
        </authorList>
    </citation>
    <scope>NUCLEOTIDE SEQUENCE [LARGE SCALE GENOMIC DNA]</scope>
    <source>
        <strain evidence="5 7">PLR</strain>
    </source>
</reference>